<evidence type="ECO:0000313" key="12">
    <source>
        <dbReference type="EMBL" id="AYF74125.1"/>
    </source>
</evidence>
<dbReference type="CDD" id="cd02787">
    <property type="entry name" value="MopB_CT_ydeP"/>
    <property type="match status" value="1"/>
</dbReference>
<dbReference type="RefSeq" id="WP_120736046.1">
    <property type="nucleotide sequence ID" value="NZ_CP032568.1"/>
</dbReference>
<dbReference type="GO" id="GO:0008863">
    <property type="term" value="F:formate dehydrogenase (NAD+) activity"/>
    <property type="evidence" value="ECO:0007669"/>
    <property type="project" value="InterPro"/>
</dbReference>
<dbReference type="Proteomes" id="UP000267164">
    <property type="component" value="Chromosome"/>
</dbReference>
<dbReference type="CDD" id="cd02767">
    <property type="entry name" value="MopB_ydeP"/>
    <property type="match status" value="1"/>
</dbReference>
<gene>
    <name evidence="12" type="ORF">D7D52_09885</name>
</gene>
<evidence type="ECO:0000256" key="8">
    <source>
        <dbReference type="ARBA" id="ARBA00023004"/>
    </source>
</evidence>
<evidence type="ECO:0000256" key="4">
    <source>
        <dbReference type="ARBA" id="ARBA00022485"/>
    </source>
</evidence>
<dbReference type="InterPro" id="IPR041953">
    <property type="entry name" value="YdeP_MopB"/>
</dbReference>
<keyword evidence="7" id="KW-0560">Oxidoreductase</keyword>
<dbReference type="EMBL" id="CP032568">
    <property type="protein sequence ID" value="AYF74125.1"/>
    <property type="molecule type" value="Genomic_DNA"/>
</dbReference>
<dbReference type="SUPFAM" id="SSF50692">
    <property type="entry name" value="ADC-like"/>
    <property type="match status" value="1"/>
</dbReference>
<dbReference type="GO" id="GO:0043546">
    <property type="term" value="F:molybdopterin cofactor binding"/>
    <property type="evidence" value="ECO:0007669"/>
    <property type="project" value="InterPro"/>
</dbReference>
<dbReference type="GO" id="GO:0016020">
    <property type="term" value="C:membrane"/>
    <property type="evidence" value="ECO:0007669"/>
    <property type="project" value="TreeGrafter"/>
</dbReference>
<keyword evidence="13" id="KW-1185">Reference proteome</keyword>
<dbReference type="Gene3D" id="3.40.228.10">
    <property type="entry name" value="Dimethylsulfoxide Reductase, domain 2"/>
    <property type="match status" value="1"/>
</dbReference>
<dbReference type="SUPFAM" id="SSF53706">
    <property type="entry name" value="Formate dehydrogenase/DMSO reductase, domains 1-3"/>
    <property type="match status" value="1"/>
</dbReference>
<comment type="cofactor">
    <cofactor evidence="1">
        <name>Mo-bis(molybdopterin guanine dinucleotide)</name>
        <dbReference type="ChEBI" id="CHEBI:60539"/>
    </cofactor>
</comment>
<keyword evidence="5" id="KW-0500">Molybdenum</keyword>
<evidence type="ECO:0000259" key="10">
    <source>
        <dbReference type="Pfam" id="PF00384"/>
    </source>
</evidence>
<dbReference type="InterPro" id="IPR037951">
    <property type="entry name" value="MopB_CT_YdeP"/>
</dbReference>
<dbReference type="InterPro" id="IPR006657">
    <property type="entry name" value="MoPterin_dinucl-bd_dom"/>
</dbReference>
<dbReference type="GO" id="GO:0051539">
    <property type="term" value="F:4 iron, 4 sulfur cluster binding"/>
    <property type="evidence" value="ECO:0007669"/>
    <property type="project" value="UniProtKB-KW"/>
</dbReference>
<evidence type="ECO:0008006" key="14">
    <source>
        <dbReference type="Google" id="ProtNLM"/>
    </source>
</evidence>
<evidence type="ECO:0000256" key="7">
    <source>
        <dbReference type="ARBA" id="ARBA00023002"/>
    </source>
</evidence>
<feature type="domain" description="Molybdopterin oxidoreductase" evidence="10">
    <location>
        <begin position="121"/>
        <end position="496"/>
    </location>
</feature>
<keyword evidence="9" id="KW-0411">Iron-sulfur</keyword>
<evidence type="ECO:0000256" key="1">
    <source>
        <dbReference type="ARBA" id="ARBA00001942"/>
    </source>
</evidence>
<organism evidence="12 13">
    <name type="scientific">Nocardia yunnanensis</name>
    <dbReference type="NCBI Taxonomy" id="2382165"/>
    <lineage>
        <taxon>Bacteria</taxon>
        <taxon>Bacillati</taxon>
        <taxon>Actinomycetota</taxon>
        <taxon>Actinomycetes</taxon>
        <taxon>Mycobacteriales</taxon>
        <taxon>Nocardiaceae</taxon>
        <taxon>Nocardia</taxon>
    </lineage>
</organism>
<evidence type="ECO:0000313" key="13">
    <source>
        <dbReference type="Proteomes" id="UP000267164"/>
    </source>
</evidence>
<dbReference type="PIRSF" id="PIRSF000144">
    <property type="entry name" value="CbbBc"/>
    <property type="match status" value="1"/>
</dbReference>
<dbReference type="KEGG" id="nyu:D7D52_09885"/>
<evidence type="ECO:0000256" key="3">
    <source>
        <dbReference type="ARBA" id="ARBA00010312"/>
    </source>
</evidence>
<dbReference type="InterPro" id="IPR009010">
    <property type="entry name" value="Asp_de-COase-like_dom_sf"/>
</dbReference>
<keyword evidence="8" id="KW-0408">Iron</keyword>
<accession>A0A386ZBY2</accession>
<evidence type="ECO:0000256" key="2">
    <source>
        <dbReference type="ARBA" id="ARBA00001966"/>
    </source>
</evidence>
<evidence type="ECO:0000259" key="11">
    <source>
        <dbReference type="Pfam" id="PF01568"/>
    </source>
</evidence>
<feature type="domain" description="Molybdopterin dinucleotide-binding" evidence="11">
    <location>
        <begin position="648"/>
        <end position="735"/>
    </location>
</feature>
<dbReference type="Pfam" id="PF01568">
    <property type="entry name" value="Molydop_binding"/>
    <property type="match status" value="1"/>
</dbReference>
<dbReference type="InterPro" id="IPR050123">
    <property type="entry name" value="Prok_molybdopt-oxidoreductase"/>
</dbReference>
<dbReference type="Pfam" id="PF00384">
    <property type="entry name" value="Molybdopterin"/>
    <property type="match status" value="1"/>
</dbReference>
<evidence type="ECO:0000256" key="6">
    <source>
        <dbReference type="ARBA" id="ARBA00022723"/>
    </source>
</evidence>
<name>A0A386ZBY2_9NOCA</name>
<keyword evidence="6" id="KW-0479">Metal-binding</keyword>
<reference evidence="12 13" key="1">
    <citation type="submission" date="2018-09" db="EMBL/GenBank/DDBJ databases">
        <title>Nocardia yunnanensis sp. nov., an actinomycete isolated from a soil sample.</title>
        <authorList>
            <person name="Zhang J."/>
        </authorList>
    </citation>
    <scope>NUCLEOTIDE SEQUENCE [LARGE SCALE GENOMIC DNA]</scope>
    <source>
        <strain evidence="12 13">CFHS0054</strain>
    </source>
</reference>
<dbReference type="Gene3D" id="3.40.50.740">
    <property type="match status" value="1"/>
</dbReference>
<dbReference type="OrthoDB" id="5287431at2"/>
<proteinExistence type="inferred from homology"/>
<protein>
    <recommendedName>
        <fullName evidence="14">FdhF/YdeP family oxidoreductase</fullName>
    </recommendedName>
</protein>
<dbReference type="PANTHER" id="PTHR43105">
    <property type="entry name" value="RESPIRATORY NITRATE REDUCTASE"/>
    <property type="match status" value="1"/>
</dbReference>
<comment type="similarity">
    <text evidence="3">Belongs to the prokaryotic molybdopterin-containing oxidoreductase family.</text>
</comment>
<comment type="cofactor">
    <cofactor evidence="2">
        <name>[4Fe-4S] cluster</name>
        <dbReference type="ChEBI" id="CHEBI:49883"/>
    </cofactor>
</comment>
<dbReference type="AlphaFoldDB" id="A0A386ZBY2"/>
<dbReference type="NCBIfam" id="TIGR01701">
    <property type="entry name" value="Fdhalpha-like"/>
    <property type="match status" value="1"/>
</dbReference>
<dbReference type="InterPro" id="IPR006656">
    <property type="entry name" value="Mopterin_OxRdtase"/>
</dbReference>
<keyword evidence="4" id="KW-0004">4Fe-4S</keyword>
<dbReference type="InterPro" id="IPR010046">
    <property type="entry name" value="Mopterin_OxRdtse_a_bac"/>
</dbReference>
<evidence type="ECO:0000256" key="9">
    <source>
        <dbReference type="ARBA" id="ARBA00023014"/>
    </source>
</evidence>
<sequence>MHRAAPKSDIDESELTVTAPKTEAAGVKAVTVALERAVEEMGVVRTARTLARVNQRHGFDCPGCAWPEPTGRRRPAEFCENGAKAVAEEATLRTVTPEFFAAHSIDELAGKSGYWLGQQGRLTHPMVLREGDTHYTPIAWDDAYRLIAEQLKALDSPDEAVFYTSGRTANETAFLYQLLVRSFGTNNLPDCSNMCHESSGTALTSSIGIGKGSVTIDDFTSADLIIVAGQNPGTNHPRMLSALGDAKAHGAKIIAVNPLPETGLLGFKDPQTVKGLTGGVSIADDFLQIRLGGDMALFQGLGKLLFDAEDRAPGTVVDRAFVDAHTASFAEYEKHMRAVDLTVVERATGLSRDDLERTARLLAESKAVIICWAMGLTQQVHGVATIEEATNLLLLRGMIGKPGAGVCPVRGHSNVQGDRTMGIWEKMPETFLAALDREFGITSPREHGFDTVNAIRAMRDGRGKVFFGMGGNFVSATPDTEVTEAALRNCELTVQVSTKLNRSHVVHGRTALILPTLGRTDEDTQNGVRQQVSVEDSMSMVHLSTGRLTPVSDELRSEVAIVCELAQQLFGPDHSVPWAELQRDYDKIRDAIAQVVPGCADYNAKVRGRNGFQLPHPPRDAREFRTATGKANFAVNDLHWLPVPEGRLILQTLRSHDQYNTTIYGLDDRYRGIHNGRRVVLVNPQDITALGFAEDDLVDVISEFGDGTERRVTGFRLVGYSTPRGNAAAYYPETNPLIPLDHVALRSNTPVSKAVTIRLEPHVHTA</sequence>
<dbReference type="PANTHER" id="PTHR43105:SF4">
    <property type="entry name" value="PROTEIN YDEP"/>
    <property type="match status" value="1"/>
</dbReference>
<evidence type="ECO:0000256" key="5">
    <source>
        <dbReference type="ARBA" id="ARBA00022505"/>
    </source>
</evidence>
<dbReference type="GO" id="GO:0030151">
    <property type="term" value="F:molybdenum ion binding"/>
    <property type="evidence" value="ECO:0007669"/>
    <property type="project" value="InterPro"/>
</dbReference>